<dbReference type="AlphaFoldDB" id="A0A7Z0IL20"/>
<dbReference type="Proteomes" id="UP000527616">
    <property type="component" value="Unassembled WGS sequence"/>
</dbReference>
<comment type="caution">
    <text evidence="2">The sequence shown here is derived from an EMBL/GenBank/DDBJ whole genome shotgun (WGS) entry which is preliminary data.</text>
</comment>
<accession>A0A7Z0IL20</accession>
<evidence type="ECO:0000256" key="1">
    <source>
        <dbReference type="SAM" id="Phobius"/>
    </source>
</evidence>
<name>A0A7Z0IL20_9ACTN</name>
<dbReference type="RefSeq" id="WP_179444934.1">
    <property type="nucleotide sequence ID" value="NZ_JACBZS010000001.1"/>
</dbReference>
<sequence length="217" mass="23198">MSSPVTQGSAPGESGHLSAIRFGAGDVAPREPRRRRVPAMGLIILLVVATFSGWLSQLGASNEITYVDRAYPVGATVQHKEADLRVDSIDAATTVNEQPTDGLFLIVGLTLANTRGTDGVSIGHYELVTPDGVTYSASTVSAPRVQPGFRESFRLPVVVDPARLEGLRLRLFDTPTYTVSEPRETVDLGIDAADAERLRASANRAVEIETSTPEGIR</sequence>
<organism evidence="2 3">
    <name type="scientific">Naumannella cuiyingiana</name>
    <dbReference type="NCBI Taxonomy" id="1347891"/>
    <lineage>
        <taxon>Bacteria</taxon>
        <taxon>Bacillati</taxon>
        <taxon>Actinomycetota</taxon>
        <taxon>Actinomycetes</taxon>
        <taxon>Propionibacteriales</taxon>
        <taxon>Propionibacteriaceae</taxon>
        <taxon>Naumannella</taxon>
    </lineage>
</organism>
<feature type="transmembrane region" description="Helical" evidence="1">
    <location>
        <begin position="37"/>
        <end position="55"/>
    </location>
</feature>
<evidence type="ECO:0000313" key="2">
    <source>
        <dbReference type="EMBL" id="NYI71062.1"/>
    </source>
</evidence>
<keyword evidence="1" id="KW-0812">Transmembrane</keyword>
<keyword evidence="1" id="KW-1133">Transmembrane helix</keyword>
<gene>
    <name evidence="2" type="ORF">GGQ54_001622</name>
</gene>
<evidence type="ECO:0000313" key="3">
    <source>
        <dbReference type="Proteomes" id="UP000527616"/>
    </source>
</evidence>
<keyword evidence="1" id="KW-0472">Membrane</keyword>
<reference evidence="2 3" key="1">
    <citation type="submission" date="2020-07" db="EMBL/GenBank/DDBJ databases">
        <title>Sequencing the genomes of 1000 actinobacteria strains.</title>
        <authorList>
            <person name="Klenk H.-P."/>
        </authorList>
    </citation>
    <scope>NUCLEOTIDE SEQUENCE [LARGE SCALE GENOMIC DNA]</scope>
    <source>
        <strain evidence="2 3">DSM 103164</strain>
    </source>
</reference>
<keyword evidence="3" id="KW-1185">Reference proteome</keyword>
<evidence type="ECO:0008006" key="4">
    <source>
        <dbReference type="Google" id="ProtNLM"/>
    </source>
</evidence>
<proteinExistence type="predicted"/>
<dbReference type="EMBL" id="JACBZS010000001">
    <property type="protein sequence ID" value="NYI71062.1"/>
    <property type="molecule type" value="Genomic_DNA"/>
</dbReference>
<protein>
    <recommendedName>
        <fullName evidence="4">DUF4352 domain-containing protein</fullName>
    </recommendedName>
</protein>